<dbReference type="InterPro" id="IPR006222">
    <property type="entry name" value="GCVT_N"/>
</dbReference>
<dbReference type="InterPro" id="IPR006076">
    <property type="entry name" value="FAD-dep_OxRdtase"/>
</dbReference>
<feature type="domain" description="FAD dependent oxidoreductase central" evidence="5">
    <location>
        <begin position="395"/>
        <end position="446"/>
    </location>
</feature>
<evidence type="ECO:0000259" key="3">
    <source>
        <dbReference type="Pfam" id="PF01571"/>
    </source>
</evidence>
<dbReference type="SUPFAM" id="SSF54373">
    <property type="entry name" value="FAD-linked reductases, C-terminal domain"/>
    <property type="match status" value="1"/>
</dbReference>
<dbReference type="InterPro" id="IPR029043">
    <property type="entry name" value="GcvT/YgfZ_C"/>
</dbReference>
<dbReference type="InterPro" id="IPR032503">
    <property type="entry name" value="FAO_M"/>
</dbReference>
<feature type="domain" description="Aminomethyltransferase C-terminal" evidence="4">
    <location>
        <begin position="756"/>
        <end position="834"/>
    </location>
</feature>
<dbReference type="InterPro" id="IPR013977">
    <property type="entry name" value="GcvT_C"/>
</dbReference>
<dbReference type="GO" id="GO:0005739">
    <property type="term" value="C:mitochondrion"/>
    <property type="evidence" value="ECO:0007669"/>
    <property type="project" value="TreeGrafter"/>
</dbReference>
<dbReference type="PANTHER" id="PTHR13847">
    <property type="entry name" value="SARCOSINE DEHYDROGENASE-RELATED"/>
    <property type="match status" value="1"/>
</dbReference>
<dbReference type="Gene3D" id="3.30.1360.120">
    <property type="entry name" value="Probable tRNA modification gtpase trme, domain 1"/>
    <property type="match status" value="1"/>
</dbReference>
<evidence type="ECO:0000313" key="6">
    <source>
        <dbReference type="EMBL" id="CAE2327707.1"/>
    </source>
</evidence>
<feature type="domain" description="FAD dependent oxidoreductase" evidence="2">
    <location>
        <begin position="34"/>
        <end position="391"/>
    </location>
</feature>
<evidence type="ECO:0000259" key="5">
    <source>
        <dbReference type="Pfam" id="PF16350"/>
    </source>
</evidence>
<sequence>MISLRCRQRALRSFTTACSQDPSSSLKKLPSHARVVVIGGGVIGSSVAYHLTKMGWRDTVVVERNKMTSGTTWHAAGLMVTFGSMSSTSTSFRLYSRELYRRLEEETGQSTGFSPVGFIELATDRHRLEEFRRIADFNRTCGVEVEEIGARDVEKMFPLCRVDDVLGAFYVPGDGRVNPVDVTMALNKGTRMQGGQIFEDTAVTRVIVEEGAVKGVVTSRGTIRCEHVVNCCGMWSRQVGAASEVSIPLQAAEHYYVITDAMPEVQSSWPVIEDPASYTYIRKEGAGLMIGLFEGRAASWKEHGIPEDFAFGEIEADEERIFPFLSKAMERVPKAMDVGIKKVFCGPESFTPDMSPIVGPVPELSNYWVGAGMNSIGILTGGGVGRLLAQWIVSGSPDEDVTGIRPSRFSPLLCEPSLLARRAEEALSMVYACHFPFKQFKSARNLLHSPLHARMQEQGAHFCSMSGVESPDWFGEPGSIPVAGEPTWGFPEWFGRWREEHKACRERVVIMDTSYTSKFRIQGEHAGSFLSRLSTARVIEEEAGRAISTLWLSKEGGMEAIVVLLKLASDDFILLVPDGLHRHAESWMRQQKDPLERVSILDVSDRYAQLAIQGPRARALLERVVGAASIQAANFPTSSVREVEIEQVRVLCSRTSLTGELGYELLIPSGEAIRVYDTIVREGRQLGVAHAGVKALTSLRMEKGWRALGHELDNTDSVLEAGFLSWCALDKPGGFLGRNAVLEKLLEEERKGRRRRMLHVLVLDPSVMLYHGEPLINKGTTVATIRSASYGHTLGGAVGLAMVEAGEQIEDEGWEVQVAGMRHPVRVSSSCFYDAEDGKMEV</sequence>
<gene>
    <name evidence="6" type="ORF">GTHE00462_LOCUS31215</name>
</gene>
<dbReference type="InterPro" id="IPR036188">
    <property type="entry name" value="FAD/NAD-bd_sf"/>
</dbReference>
<dbReference type="OMA" id="TKFPDRE"/>
<evidence type="ECO:0000256" key="1">
    <source>
        <dbReference type="ARBA" id="ARBA00008609"/>
    </source>
</evidence>
<organism evidence="6">
    <name type="scientific">Guillardia theta</name>
    <name type="common">Cryptophyte</name>
    <name type="synonym">Cryptomonas phi</name>
    <dbReference type="NCBI Taxonomy" id="55529"/>
    <lineage>
        <taxon>Eukaryota</taxon>
        <taxon>Cryptophyceae</taxon>
        <taxon>Pyrenomonadales</taxon>
        <taxon>Geminigeraceae</taxon>
        <taxon>Guillardia</taxon>
    </lineage>
</organism>
<evidence type="ECO:0000259" key="4">
    <source>
        <dbReference type="Pfam" id="PF08669"/>
    </source>
</evidence>
<accession>A0A7S4P9E2</accession>
<evidence type="ECO:0008006" key="7">
    <source>
        <dbReference type="Google" id="ProtNLM"/>
    </source>
</evidence>
<dbReference type="AlphaFoldDB" id="A0A7S4P9E2"/>
<name>A0A7S4P9E2_GUITH</name>
<dbReference type="SUPFAM" id="SSF103025">
    <property type="entry name" value="Folate-binding domain"/>
    <property type="match status" value="1"/>
</dbReference>
<dbReference type="Pfam" id="PF08669">
    <property type="entry name" value="GCV_T_C"/>
    <property type="match status" value="1"/>
</dbReference>
<dbReference type="Pfam" id="PF01571">
    <property type="entry name" value="GCV_T"/>
    <property type="match status" value="1"/>
</dbReference>
<dbReference type="Gene3D" id="3.50.50.60">
    <property type="entry name" value="FAD/NAD(P)-binding domain"/>
    <property type="match status" value="1"/>
</dbReference>
<dbReference type="SUPFAM" id="SSF51905">
    <property type="entry name" value="FAD/NAD(P)-binding domain"/>
    <property type="match status" value="1"/>
</dbReference>
<comment type="similarity">
    <text evidence="1">Belongs to the GcvT family.</text>
</comment>
<evidence type="ECO:0000259" key="2">
    <source>
        <dbReference type="Pfam" id="PF01266"/>
    </source>
</evidence>
<dbReference type="EMBL" id="HBKN01039898">
    <property type="protein sequence ID" value="CAE2327707.1"/>
    <property type="molecule type" value="Transcribed_RNA"/>
</dbReference>
<dbReference type="InterPro" id="IPR027266">
    <property type="entry name" value="TrmE/GcvT-like"/>
</dbReference>
<feature type="domain" description="GCVT N-terminal" evidence="3">
    <location>
        <begin position="451"/>
        <end position="731"/>
    </location>
</feature>
<dbReference type="Pfam" id="PF01266">
    <property type="entry name" value="DAO"/>
    <property type="match status" value="1"/>
</dbReference>
<dbReference type="SUPFAM" id="SSF101790">
    <property type="entry name" value="Aminomethyltransferase beta-barrel domain"/>
    <property type="match status" value="1"/>
</dbReference>
<dbReference type="Gene3D" id="3.30.9.10">
    <property type="entry name" value="D-Amino Acid Oxidase, subunit A, domain 2"/>
    <property type="match status" value="1"/>
</dbReference>
<proteinExistence type="inferred from homology"/>
<protein>
    <recommendedName>
        <fullName evidence="7">FAD dependent oxidoreductase</fullName>
    </recommendedName>
</protein>
<dbReference type="Pfam" id="PF16350">
    <property type="entry name" value="FAO_M"/>
    <property type="match status" value="1"/>
</dbReference>
<dbReference type="PANTHER" id="PTHR13847:SF193">
    <property type="entry name" value="PYRUVATE DEHYDROGENASE PHOSPHATASE REGULATORY SUBUNIT, MITOCHONDRIAL"/>
    <property type="match status" value="1"/>
</dbReference>
<reference evidence="6" key="1">
    <citation type="submission" date="2021-01" db="EMBL/GenBank/DDBJ databases">
        <authorList>
            <person name="Corre E."/>
            <person name="Pelletier E."/>
            <person name="Niang G."/>
            <person name="Scheremetjew M."/>
            <person name="Finn R."/>
            <person name="Kale V."/>
            <person name="Holt S."/>
            <person name="Cochrane G."/>
            <person name="Meng A."/>
            <person name="Brown T."/>
            <person name="Cohen L."/>
        </authorList>
    </citation>
    <scope>NUCLEOTIDE SEQUENCE</scope>
    <source>
        <strain evidence="6">CCMP 2712</strain>
    </source>
</reference>